<evidence type="ECO:0000256" key="4">
    <source>
        <dbReference type="ARBA" id="ARBA00022691"/>
    </source>
</evidence>
<dbReference type="InterPro" id="IPR001525">
    <property type="entry name" value="C5_MeTfrase"/>
</dbReference>
<dbReference type="Gene3D" id="3.40.50.150">
    <property type="entry name" value="Vaccinia Virus protein VP39"/>
    <property type="match status" value="1"/>
</dbReference>
<dbReference type="Gene3D" id="3.90.120.10">
    <property type="entry name" value="DNA Methylase, subunit A, domain 2"/>
    <property type="match status" value="1"/>
</dbReference>
<keyword evidence="4" id="KW-0949">S-adenosyl-L-methionine</keyword>
<dbReference type="GO" id="GO:0003677">
    <property type="term" value="F:DNA binding"/>
    <property type="evidence" value="ECO:0007669"/>
    <property type="project" value="TreeGrafter"/>
</dbReference>
<accession>A0A7C4D892</accession>
<organism evidence="5">
    <name type="scientific">Staphylothermus marinus</name>
    <dbReference type="NCBI Taxonomy" id="2280"/>
    <lineage>
        <taxon>Archaea</taxon>
        <taxon>Thermoproteota</taxon>
        <taxon>Thermoprotei</taxon>
        <taxon>Desulfurococcales</taxon>
        <taxon>Desulfurococcaceae</taxon>
        <taxon>Staphylothermus</taxon>
    </lineage>
</organism>
<dbReference type="PANTHER" id="PTHR10629:SF52">
    <property type="entry name" value="DNA (CYTOSINE-5)-METHYLTRANSFERASE 1"/>
    <property type="match status" value="1"/>
</dbReference>
<dbReference type="Pfam" id="PF00145">
    <property type="entry name" value="DNA_methylase"/>
    <property type="match status" value="1"/>
</dbReference>
<evidence type="ECO:0000256" key="3">
    <source>
        <dbReference type="ARBA" id="ARBA00022679"/>
    </source>
</evidence>
<evidence type="ECO:0000256" key="1">
    <source>
        <dbReference type="ARBA" id="ARBA00011975"/>
    </source>
</evidence>
<dbReference type="AlphaFoldDB" id="A0A7C4D892"/>
<dbReference type="GO" id="GO:0003886">
    <property type="term" value="F:DNA (cytosine-5-)-methyltransferase activity"/>
    <property type="evidence" value="ECO:0007669"/>
    <property type="project" value="UniProtKB-EC"/>
</dbReference>
<dbReference type="PROSITE" id="PS51679">
    <property type="entry name" value="SAM_MT_C5"/>
    <property type="match status" value="1"/>
</dbReference>
<dbReference type="EC" id="2.1.1.37" evidence="1"/>
<dbReference type="InterPro" id="IPR050390">
    <property type="entry name" value="C5-Methyltransferase"/>
</dbReference>
<gene>
    <name evidence="5" type="ORF">ENU14_07575</name>
</gene>
<dbReference type="GO" id="GO:0032259">
    <property type="term" value="P:methylation"/>
    <property type="evidence" value="ECO:0007669"/>
    <property type="project" value="UniProtKB-KW"/>
</dbReference>
<dbReference type="PRINTS" id="PR00105">
    <property type="entry name" value="C5METTRFRASE"/>
</dbReference>
<evidence type="ECO:0000313" key="5">
    <source>
        <dbReference type="EMBL" id="HGM59415.1"/>
    </source>
</evidence>
<comment type="caution">
    <text evidence="5">The sequence shown here is derived from an EMBL/GenBank/DDBJ whole genome shotgun (WGS) entry which is preliminary data.</text>
</comment>
<keyword evidence="2 5" id="KW-0489">Methyltransferase</keyword>
<proteinExistence type="predicted"/>
<dbReference type="SUPFAM" id="SSF53335">
    <property type="entry name" value="S-adenosyl-L-methionine-dependent methyltransferases"/>
    <property type="match status" value="1"/>
</dbReference>
<evidence type="ECO:0000256" key="2">
    <source>
        <dbReference type="ARBA" id="ARBA00022603"/>
    </source>
</evidence>
<dbReference type="GO" id="GO:0044027">
    <property type="term" value="P:negative regulation of gene expression via chromosomal CpG island methylation"/>
    <property type="evidence" value="ECO:0007669"/>
    <property type="project" value="TreeGrafter"/>
</dbReference>
<name>A0A7C4D892_STAMA</name>
<sequence length="322" mass="36696">MKNKYTLIDLFCGAGGFSKGFQLTQRYSILLGVDNFKPAASTYKTNFPQAIVLMEDIKDISSKTIFEHVGRDIDVVIGSPPCEPFTSANPMREKNPLDRLYKDPIGQLTLDFIRIVGSIKPRVFVMENVPAIMDNGLKNVLRKEFMRIGYSRIFFNILRAEDCLTPSHRTRVFISNIELKIVKKRDRLTVWDAIGDLPPPGSYPPNHEPHSELSFKKLKKISRLKWGQSLIHYYGSNKILPNFTRLNPFKLGPTVLGSSRFIHPFENRLLTVREQARLMGFPDNFVFIGGRDEQYNLVGEAVPVPLAKCIAEYIAERLDEMG</sequence>
<protein>
    <recommendedName>
        <fullName evidence="1">DNA (cytosine-5-)-methyltransferase</fullName>
        <ecNumber evidence="1">2.1.1.37</ecNumber>
    </recommendedName>
</protein>
<keyword evidence="3 5" id="KW-0808">Transferase</keyword>
<dbReference type="PANTHER" id="PTHR10629">
    <property type="entry name" value="CYTOSINE-SPECIFIC METHYLTRANSFERASE"/>
    <property type="match status" value="1"/>
</dbReference>
<dbReference type="InterPro" id="IPR029063">
    <property type="entry name" value="SAM-dependent_MTases_sf"/>
</dbReference>
<dbReference type="EMBL" id="DTBJ01000063">
    <property type="protein sequence ID" value="HGM59415.1"/>
    <property type="molecule type" value="Genomic_DNA"/>
</dbReference>
<reference evidence="5" key="1">
    <citation type="journal article" date="2020" name="mSystems">
        <title>Genome- and Community-Level Interaction Insights into Carbon Utilization and Element Cycling Functions of Hydrothermarchaeota in Hydrothermal Sediment.</title>
        <authorList>
            <person name="Zhou Z."/>
            <person name="Liu Y."/>
            <person name="Xu W."/>
            <person name="Pan J."/>
            <person name="Luo Z.H."/>
            <person name="Li M."/>
        </authorList>
    </citation>
    <scope>NUCLEOTIDE SEQUENCE [LARGE SCALE GENOMIC DNA]</scope>
    <source>
        <strain evidence="5">SpSt-642</strain>
    </source>
</reference>